<feature type="compositionally biased region" description="Acidic residues" evidence="6">
    <location>
        <begin position="20"/>
        <end position="30"/>
    </location>
</feature>
<evidence type="ECO:0000256" key="2">
    <source>
        <dbReference type="ARBA" id="ARBA00022603"/>
    </source>
</evidence>
<dbReference type="Gene3D" id="3.40.50.150">
    <property type="entry name" value="Vaccinia Virus protein VP39"/>
    <property type="match status" value="1"/>
</dbReference>
<evidence type="ECO:0000313" key="7">
    <source>
        <dbReference type="EMBL" id="KAK0647488.1"/>
    </source>
</evidence>
<dbReference type="PANTHER" id="PTHR10629:SF52">
    <property type="entry name" value="DNA (CYTOSINE-5)-METHYLTRANSFERASE 1"/>
    <property type="match status" value="1"/>
</dbReference>
<evidence type="ECO:0000256" key="4">
    <source>
        <dbReference type="ARBA" id="ARBA00022691"/>
    </source>
</evidence>
<dbReference type="GO" id="GO:0003886">
    <property type="term" value="F:DNA (cytosine-5-)-methyltransferase activity"/>
    <property type="evidence" value="ECO:0007669"/>
    <property type="project" value="UniProtKB-EC"/>
</dbReference>
<reference evidence="7" key="1">
    <citation type="submission" date="2023-06" db="EMBL/GenBank/DDBJ databases">
        <title>Multi-omics analyses reveal the molecular pathogenesis toolkit of Lasiodiplodia hormozganensis, a cross-kingdom pathogen.</title>
        <authorList>
            <person name="Felix C."/>
            <person name="Meneses R."/>
            <person name="Goncalves M.F.M."/>
            <person name="Tilleman L."/>
            <person name="Duarte A.S."/>
            <person name="Jorrin-Novo J.V."/>
            <person name="Van De Peer Y."/>
            <person name="Deforce D."/>
            <person name="Van Nieuwerburgh F."/>
            <person name="Esteves A.C."/>
            <person name="Alves A."/>
        </authorList>
    </citation>
    <scope>NUCLEOTIDE SEQUENCE</scope>
    <source>
        <strain evidence="7">CBS 339.90</strain>
    </source>
</reference>
<feature type="region of interest" description="Disordered" evidence="6">
    <location>
        <begin position="1"/>
        <end position="31"/>
    </location>
</feature>
<evidence type="ECO:0000313" key="8">
    <source>
        <dbReference type="Proteomes" id="UP001175001"/>
    </source>
</evidence>
<dbReference type="Proteomes" id="UP001175001">
    <property type="component" value="Unassembled WGS sequence"/>
</dbReference>
<dbReference type="Pfam" id="PF00145">
    <property type="entry name" value="DNA_methylase"/>
    <property type="match status" value="2"/>
</dbReference>
<gene>
    <name evidence="7" type="primary">MET4</name>
    <name evidence="7" type="ORF">DIS24_g7659</name>
</gene>
<keyword evidence="8" id="KW-1185">Reference proteome</keyword>
<comment type="caution">
    <text evidence="7">The sequence shown here is derived from an EMBL/GenBank/DDBJ whole genome shotgun (WGS) entry which is preliminary data.</text>
</comment>
<protein>
    <recommendedName>
        <fullName evidence="1">DNA (cytosine-5-)-methyltransferase</fullName>
        <ecNumber evidence="1">2.1.1.37</ecNumber>
    </recommendedName>
</protein>
<dbReference type="PROSITE" id="PS51679">
    <property type="entry name" value="SAM_MT_C5"/>
    <property type="match status" value="1"/>
</dbReference>
<organism evidence="7 8">
    <name type="scientific">Lasiodiplodia hormozganensis</name>
    <dbReference type="NCBI Taxonomy" id="869390"/>
    <lineage>
        <taxon>Eukaryota</taxon>
        <taxon>Fungi</taxon>
        <taxon>Dikarya</taxon>
        <taxon>Ascomycota</taxon>
        <taxon>Pezizomycotina</taxon>
        <taxon>Dothideomycetes</taxon>
        <taxon>Dothideomycetes incertae sedis</taxon>
        <taxon>Botryosphaeriales</taxon>
        <taxon>Botryosphaeriaceae</taxon>
        <taxon>Lasiodiplodia</taxon>
    </lineage>
</organism>
<dbReference type="InterPro" id="IPR029063">
    <property type="entry name" value="SAM-dependent_MTases_sf"/>
</dbReference>
<feature type="active site" evidence="5">
    <location>
        <position position="385"/>
    </location>
</feature>
<dbReference type="PANTHER" id="PTHR10629">
    <property type="entry name" value="CYTOSINE-SPECIFIC METHYLTRANSFERASE"/>
    <property type="match status" value="1"/>
</dbReference>
<feature type="compositionally biased region" description="Basic and acidic residues" evidence="6">
    <location>
        <begin position="517"/>
        <end position="537"/>
    </location>
</feature>
<dbReference type="InterPro" id="IPR050390">
    <property type="entry name" value="C5-Methyltransferase"/>
</dbReference>
<dbReference type="GO" id="GO:0032259">
    <property type="term" value="P:methylation"/>
    <property type="evidence" value="ECO:0007669"/>
    <property type="project" value="UniProtKB-KW"/>
</dbReference>
<dbReference type="EC" id="2.1.1.37" evidence="1"/>
<evidence type="ECO:0000256" key="6">
    <source>
        <dbReference type="SAM" id="MobiDB-lite"/>
    </source>
</evidence>
<dbReference type="GO" id="GO:0003677">
    <property type="term" value="F:DNA binding"/>
    <property type="evidence" value="ECO:0007669"/>
    <property type="project" value="TreeGrafter"/>
</dbReference>
<dbReference type="GO" id="GO:0044027">
    <property type="term" value="P:negative regulation of gene expression via chromosomal CpG island methylation"/>
    <property type="evidence" value="ECO:0007669"/>
    <property type="project" value="TreeGrafter"/>
</dbReference>
<evidence type="ECO:0000256" key="1">
    <source>
        <dbReference type="ARBA" id="ARBA00011975"/>
    </source>
</evidence>
<dbReference type="GO" id="GO:0005634">
    <property type="term" value="C:nucleus"/>
    <property type="evidence" value="ECO:0007669"/>
    <property type="project" value="TreeGrafter"/>
</dbReference>
<feature type="region of interest" description="Disordered" evidence="6">
    <location>
        <begin position="515"/>
        <end position="538"/>
    </location>
</feature>
<dbReference type="EMBL" id="JAUJDW010000048">
    <property type="protein sequence ID" value="KAK0647488.1"/>
    <property type="molecule type" value="Genomic_DNA"/>
</dbReference>
<proteinExistence type="inferred from homology"/>
<sequence length="668" mass="74943">MDRTARSARNVFETGHDIIDVTDDEDDDDPTVVNSALDVFITIQDDSEDEDDYPPPPPRNLERRPAEPAWGRNTEPLWPETYIDSCKLLSERAKNLGPTASTVKIGDTVEIRTPQSPGFVQDGDFMRVMKIIQNHRCGNIKLRGLIFRRNKFVQPMVPRKLNEVTIVTTIDTDDPRPYHIQGLEEISLDEAFRKRRLKVTDAPFPELSYRDHSPFASRGPNGKQIKKIVADNDVLVCRNLLAYVYGKGERNSARRFPYQGILRFMTPKEADDEGGVLTGKTAEHVDLSDDDEDAIIMERALSFRHGPNRQRQYTFGDAFQGGGGASCAAKMAGLKVSWGFDHDEYAVETALQNFRQARIIECEAADFPPPGFNARCDILHISPPCQAFSMANTNPNTQKNEINTNCLFAVPKIIQTAKPKIVTLEEADGLLRKEKHKDWFGTLLRMLNDAGYDVKWAVHNALEYSISQPRKRLALIATAPGIPLPNMPKPTHGKPGSGLRPFVTAREAIGNIPRFATHHDPRPAENNREPWDPDRPYRKTLTTNSDAWHWNGRRKLTLRELAGIQGFPHTYKFTGTKTAIERQIGNAVAPPWFKLVLEECIKVLRKVDEKQGRGGRADARNENNDDVFMSLAPSRTISPAAPLSQASGNSVDDAIVIDSDEVNIIEID</sequence>
<keyword evidence="4 5" id="KW-0949">S-adenosyl-L-methionine</keyword>
<accession>A0AA39Y7J1</accession>
<evidence type="ECO:0000256" key="5">
    <source>
        <dbReference type="PROSITE-ProRule" id="PRU01016"/>
    </source>
</evidence>
<comment type="similarity">
    <text evidence="5">Belongs to the class I-like SAM-binding methyltransferase superfamily. C5-methyltransferase family.</text>
</comment>
<evidence type="ECO:0000256" key="3">
    <source>
        <dbReference type="ARBA" id="ARBA00022679"/>
    </source>
</evidence>
<dbReference type="AlphaFoldDB" id="A0AA39Y7J1"/>
<dbReference type="SUPFAM" id="SSF53335">
    <property type="entry name" value="S-adenosyl-L-methionine-dependent methyltransferases"/>
    <property type="match status" value="1"/>
</dbReference>
<keyword evidence="2 5" id="KW-0489">Methyltransferase</keyword>
<dbReference type="Gene3D" id="3.90.120.10">
    <property type="entry name" value="DNA Methylase, subunit A, domain 2"/>
    <property type="match status" value="1"/>
</dbReference>
<dbReference type="InterPro" id="IPR001525">
    <property type="entry name" value="C5_MeTfrase"/>
</dbReference>
<name>A0AA39Y7J1_9PEZI</name>
<feature type="region of interest" description="Disordered" evidence="6">
    <location>
        <begin position="43"/>
        <end position="72"/>
    </location>
</feature>
<keyword evidence="3 5" id="KW-0808">Transferase</keyword>